<feature type="transmembrane region" description="Helical" evidence="6">
    <location>
        <begin position="64"/>
        <end position="88"/>
    </location>
</feature>
<name>A0A1C1YTS2_9HYPH</name>
<comment type="subcellular location">
    <subcellularLocation>
        <location evidence="1">Membrane</location>
        <topology evidence="1">Multi-pass membrane protein</topology>
    </subcellularLocation>
</comment>
<keyword evidence="3 6" id="KW-0812">Transmembrane</keyword>
<feature type="transmembrane region" description="Helical" evidence="6">
    <location>
        <begin position="305"/>
        <end position="330"/>
    </location>
</feature>
<feature type="transmembrane region" description="Helical" evidence="6">
    <location>
        <begin position="7"/>
        <end position="25"/>
    </location>
</feature>
<evidence type="ECO:0000256" key="3">
    <source>
        <dbReference type="ARBA" id="ARBA00022692"/>
    </source>
</evidence>
<dbReference type="RefSeq" id="WP_245304276.1">
    <property type="nucleotide sequence ID" value="NZ_LQZT01000023.1"/>
</dbReference>
<evidence type="ECO:0008006" key="9">
    <source>
        <dbReference type="Google" id="ProtNLM"/>
    </source>
</evidence>
<keyword evidence="4 6" id="KW-1133">Transmembrane helix</keyword>
<dbReference type="GO" id="GO:0055085">
    <property type="term" value="P:transmembrane transport"/>
    <property type="evidence" value="ECO:0007669"/>
    <property type="project" value="TreeGrafter"/>
</dbReference>
<evidence type="ECO:0000256" key="4">
    <source>
        <dbReference type="ARBA" id="ARBA00022989"/>
    </source>
</evidence>
<evidence type="ECO:0000256" key="5">
    <source>
        <dbReference type="ARBA" id="ARBA00023136"/>
    </source>
</evidence>
<evidence type="ECO:0000256" key="6">
    <source>
        <dbReference type="SAM" id="Phobius"/>
    </source>
</evidence>
<keyword evidence="5 6" id="KW-0472">Membrane</keyword>
<feature type="transmembrane region" description="Helical" evidence="6">
    <location>
        <begin position="142"/>
        <end position="163"/>
    </location>
</feature>
<reference evidence="7 8" key="1">
    <citation type="submission" date="2015-12" db="EMBL/GenBank/DDBJ databases">
        <authorList>
            <person name="Shamseldin A."/>
            <person name="Moawad H."/>
            <person name="Abd El-Rahim W.M."/>
            <person name="Sadowsky M.J."/>
        </authorList>
    </citation>
    <scope>NUCLEOTIDE SEQUENCE [LARGE SCALE GENOMIC DNA]</scope>
    <source>
        <strain evidence="7 8">JC234</strain>
    </source>
</reference>
<keyword evidence="8" id="KW-1185">Reference proteome</keyword>
<evidence type="ECO:0000313" key="7">
    <source>
        <dbReference type="EMBL" id="OCW56939.1"/>
    </source>
</evidence>
<dbReference type="AlphaFoldDB" id="A0A1C1YTS2"/>
<feature type="transmembrane region" description="Helical" evidence="6">
    <location>
        <begin position="266"/>
        <end position="285"/>
    </location>
</feature>
<evidence type="ECO:0000256" key="2">
    <source>
        <dbReference type="ARBA" id="ARBA00009773"/>
    </source>
</evidence>
<feature type="transmembrane region" description="Helical" evidence="6">
    <location>
        <begin position="229"/>
        <end position="254"/>
    </location>
</feature>
<accession>A0A1C1YTS2</accession>
<dbReference type="Proteomes" id="UP000094795">
    <property type="component" value="Unassembled WGS sequence"/>
</dbReference>
<evidence type="ECO:0000313" key="8">
    <source>
        <dbReference type="Proteomes" id="UP000094795"/>
    </source>
</evidence>
<feature type="transmembrane region" description="Helical" evidence="6">
    <location>
        <begin position="201"/>
        <end position="223"/>
    </location>
</feature>
<feature type="transmembrane region" description="Helical" evidence="6">
    <location>
        <begin position="31"/>
        <end position="52"/>
    </location>
</feature>
<comment type="caution">
    <text evidence="7">The sequence shown here is derived from an EMBL/GenBank/DDBJ whole genome shotgun (WGS) entry which is preliminary data.</text>
</comment>
<gene>
    <name evidence="7" type="ORF">AWJ14_07210</name>
</gene>
<dbReference type="EMBL" id="LQZT01000023">
    <property type="protein sequence ID" value="OCW56939.1"/>
    <property type="molecule type" value="Genomic_DNA"/>
</dbReference>
<sequence length="354" mass="38529">MDASLQSVSRIALIVVGLVVALTALDQAQALVAPVCLAIITGLMASPVASALERYISPSLSAGIVVILFLTLIGSAITLFSLPLSIWMDRLPEIWRELQRHLLDWQTVFETLGGVQEQIRAISGGKAQMTVDIADTSTVEDIATLAPALAAQILLFLASLYFFMATRHTLRQSILSLCFSRHARLRTARMFRDAEWFVSRYLLSITVINAGLGVATAAAMWLIGVPQPYLWGMLAFLLNYIVYIGPAVMAGILLGVGLATWDTPPAIFFPMAAYLTLNMIEAQFVTPQVIGRSMTLSPFLVFLSLAFWIWLWGPVGGLLAVPFLLIGYAVMRNSLMMKPATSRVQRGAPTPTGN</sequence>
<protein>
    <recommendedName>
        <fullName evidence="9">Permease</fullName>
    </recommendedName>
</protein>
<dbReference type="Pfam" id="PF01594">
    <property type="entry name" value="AI-2E_transport"/>
    <property type="match status" value="1"/>
</dbReference>
<dbReference type="PANTHER" id="PTHR21716">
    <property type="entry name" value="TRANSMEMBRANE PROTEIN"/>
    <property type="match status" value="1"/>
</dbReference>
<dbReference type="STRING" id="1480615.AWJ14_07210"/>
<proteinExistence type="inferred from homology"/>
<dbReference type="InterPro" id="IPR002549">
    <property type="entry name" value="AI-2E-like"/>
</dbReference>
<organism evidence="7 8">
    <name type="scientific">Hoeflea olei</name>
    <dbReference type="NCBI Taxonomy" id="1480615"/>
    <lineage>
        <taxon>Bacteria</taxon>
        <taxon>Pseudomonadati</taxon>
        <taxon>Pseudomonadota</taxon>
        <taxon>Alphaproteobacteria</taxon>
        <taxon>Hyphomicrobiales</taxon>
        <taxon>Rhizobiaceae</taxon>
        <taxon>Hoeflea</taxon>
    </lineage>
</organism>
<comment type="similarity">
    <text evidence="2">Belongs to the autoinducer-2 exporter (AI-2E) (TC 2.A.86) family.</text>
</comment>
<evidence type="ECO:0000256" key="1">
    <source>
        <dbReference type="ARBA" id="ARBA00004141"/>
    </source>
</evidence>
<dbReference type="GO" id="GO:0016020">
    <property type="term" value="C:membrane"/>
    <property type="evidence" value="ECO:0007669"/>
    <property type="project" value="UniProtKB-SubCell"/>
</dbReference>
<dbReference type="PANTHER" id="PTHR21716:SF16">
    <property type="entry name" value="BLL1467 PROTEIN"/>
    <property type="match status" value="1"/>
</dbReference>